<dbReference type="GO" id="GO:0016829">
    <property type="term" value="F:lyase activity"/>
    <property type="evidence" value="ECO:0007669"/>
    <property type="project" value="InterPro"/>
</dbReference>
<dbReference type="OrthoDB" id="9793856at2"/>
<dbReference type="Proteomes" id="UP000249522">
    <property type="component" value="Unassembled WGS sequence"/>
</dbReference>
<proteinExistence type="predicted"/>
<accession>A0A2W1LA48</accession>
<comment type="caution">
    <text evidence="3">The sequence shown here is derived from an EMBL/GenBank/DDBJ whole genome shotgun (WGS) entry which is preliminary data.</text>
</comment>
<dbReference type="InterPro" id="IPR008929">
    <property type="entry name" value="Chondroitin_lyas"/>
</dbReference>
<comment type="subcellular location">
    <subcellularLocation>
        <location evidence="1">Cell envelope</location>
    </subcellularLocation>
</comment>
<dbReference type="Pfam" id="PF07940">
    <property type="entry name" value="Hepar_II_III_C"/>
    <property type="match status" value="1"/>
</dbReference>
<dbReference type="PANTHER" id="PTHR38045">
    <property type="entry name" value="CHROMOSOME 1, WHOLE GENOME SHOTGUN SEQUENCE"/>
    <property type="match status" value="1"/>
</dbReference>
<dbReference type="InterPro" id="IPR012480">
    <property type="entry name" value="Hepar_II_III_C"/>
</dbReference>
<gene>
    <name evidence="3" type="ORF">DNH61_09900</name>
</gene>
<keyword evidence="4" id="KW-1185">Reference proteome</keyword>
<sequence>MDADSVFPGRVVLAGKHAVSFAYSDAGGAKVRDTAYPLGSLRTARTEAARLLASGRSWKEERERIMREEACRIMLQELKTEAEVMLEEQVPILPYSLFRLYGETGSRSEYEAVYFKRRKRLTVLGILAWLEPENAVYRDALADIIWSICDEYTWCLPAHLPQRPDSERGSSIDLDDRYTIDLFAAETAFALAEIMMMNEENLPPLVKLRLRDEVDQRVLSPFLERGPYGWERLHNNWAAVCAGSVGAAAIYMLQGETEADRLTAVWERVLPALDAFLAGFAGDGACTEGYSYWQYGFGFFVYAADLLKQRTAGAVNLFASDKVRSVALFQQKCFLHERKVVNFSDSPAECGVLPGLTHYLGFLYKDVHIPEASLYAGMLDDHCGRWAPAVRNLLWVRSEAAVGPWQEGSYYLADAQWFIVRSRRGGSAYAFAAKGGHNDEPHNHNDLGHFILSVNGEQLLCDLGSGQYTKAYFGPARYDILCNGSQGHSVPVINGQHQQPGRHAQAVVQTAEAGEQHDRFSIQLASAYEVPELEQLTRSFLWYREEAVLRLRDSYKFSQRPESIVERFISAYPPVADGAGRLVVSCQSPFILAFRENQLDWQVETLVHKGHSGEEQTYYAIDFTVREAWLELDMELEFTLLSARD</sequence>
<evidence type="ECO:0000259" key="2">
    <source>
        <dbReference type="Pfam" id="PF07940"/>
    </source>
</evidence>
<organism evidence="3 4">
    <name type="scientific">Paenibacillus sambharensis</name>
    <dbReference type="NCBI Taxonomy" id="1803190"/>
    <lineage>
        <taxon>Bacteria</taxon>
        <taxon>Bacillati</taxon>
        <taxon>Bacillota</taxon>
        <taxon>Bacilli</taxon>
        <taxon>Bacillales</taxon>
        <taxon>Paenibacillaceae</taxon>
        <taxon>Paenibacillus</taxon>
    </lineage>
</organism>
<name>A0A2W1LA48_9BACL</name>
<evidence type="ECO:0000313" key="3">
    <source>
        <dbReference type="EMBL" id="PZD95763.1"/>
    </source>
</evidence>
<dbReference type="PANTHER" id="PTHR38045:SF1">
    <property type="entry name" value="HEPARINASE II_III-LIKE PROTEIN"/>
    <property type="match status" value="1"/>
</dbReference>
<protein>
    <recommendedName>
        <fullName evidence="2">Heparinase II/III-like C-terminal domain-containing protein</fullName>
    </recommendedName>
</protein>
<dbReference type="GO" id="GO:0030313">
    <property type="term" value="C:cell envelope"/>
    <property type="evidence" value="ECO:0007669"/>
    <property type="project" value="UniProtKB-SubCell"/>
</dbReference>
<feature type="domain" description="Heparinase II/III-like C-terminal" evidence="2">
    <location>
        <begin position="412"/>
        <end position="559"/>
    </location>
</feature>
<dbReference type="EMBL" id="QKRB01000043">
    <property type="protein sequence ID" value="PZD95763.1"/>
    <property type="molecule type" value="Genomic_DNA"/>
</dbReference>
<dbReference type="SUPFAM" id="SSF48230">
    <property type="entry name" value="Chondroitin AC/alginate lyase"/>
    <property type="match status" value="1"/>
</dbReference>
<evidence type="ECO:0000256" key="1">
    <source>
        <dbReference type="ARBA" id="ARBA00004196"/>
    </source>
</evidence>
<dbReference type="Gene3D" id="1.50.10.100">
    <property type="entry name" value="Chondroitin AC/alginate lyase"/>
    <property type="match status" value="1"/>
</dbReference>
<dbReference type="AlphaFoldDB" id="A0A2W1LA48"/>
<reference evidence="3 4" key="1">
    <citation type="submission" date="2018-06" db="EMBL/GenBank/DDBJ databases">
        <title>Paenibacillus imtechensis sp. nov.</title>
        <authorList>
            <person name="Pinnaka A.K."/>
            <person name="Singh H."/>
            <person name="Kaur M."/>
        </authorList>
    </citation>
    <scope>NUCLEOTIDE SEQUENCE [LARGE SCALE GENOMIC DNA]</scope>
    <source>
        <strain evidence="3 4">SMB1</strain>
    </source>
</reference>
<dbReference type="Gene3D" id="2.70.98.70">
    <property type="match status" value="1"/>
</dbReference>
<evidence type="ECO:0000313" key="4">
    <source>
        <dbReference type="Proteomes" id="UP000249522"/>
    </source>
</evidence>